<reference evidence="1" key="1">
    <citation type="submission" date="2020-07" db="EMBL/GenBank/DDBJ databases">
        <authorList>
            <person name="Lin J."/>
        </authorList>
    </citation>
    <scope>NUCLEOTIDE SEQUENCE</scope>
</reference>
<sequence>MIDLLLLELGAQIHLLQSLETMERFKRKLSEEGEGTSLPRLAKKTEESVLVLRIRDLVGQLDSVDLGSRQHIDSLVICFDLVDRGLMLYALISGFGLGTGFSRFCIEHTSMT</sequence>
<dbReference type="AlphaFoldDB" id="A0A6V7QLF0"/>
<name>A0A6V7QLF0_ANACO</name>
<gene>
    <name evidence="1" type="ORF">CB5_LOCUS27195</name>
</gene>
<organism evidence="1">
    <name type="scientific">Ananas comosus var. bracteatus</name>
    <name type="common">red pineapple</name>
    <dbReference type="NCBI Taxonomy" id="296719"/>
    <lineage>
        <taxon>Eukaryota</taxon>
        <taxon>Viridiplantae</taxon>
        <taxon>Streptophyta</taxon>
        <taxon>Embryophyta</taxon>
        <taxon>Tracheophyta</taxon>
        <taxon>Spermatophyta</taxon>
        <taxon>Magnoliopsida</taxon>
        <taxon>Liliopsida</taxon>
        <taxon>Poales</taxon>
        <taxon>Bromeliaceae</taxon>
        <taxon>Bromelioideae</taxon>
        <taxon>Ananas</taxon>
    </lineage>
</organism>
<proteinExistence type="predicted"/>
<accession>A0A6V7QLF0</accession>
<protein>
    <submittedName>
        <fullName evidence="1">Uncharacterized protein</fullName>
    </submittedName>
</protein>
<evidence type="ECO:0000313" key="1">
    <source>
        <dbReference type="EMBL" id="CAD1843984.1"/>
    </source>
</evidence>
<dbReference type="EMBL" id="LR862137">
    <property type="protein sequence ID" value="CAD1843984.1"/>
    <property type="molecule type" value="Genomic_DNA"/>
</dbReference>